<dbReference type="PANTHER" id="PTHR12526:SF637">
    <property type="entry name" value="GLYCOSYLTRANSFERASE EPSF-RELATED"/>
    <property type="match status" value="1"/>
</dbReference>
<evidence type="ECO:0000313" key="3">
    <source>
        <dbReference type="Proteomes" id="UP000198901"/>
    </source>
</evidence>
<dbReference type="STRING" id="563176.SAMN04488090_4632"/>
<dbReference type="Proteomes" id="UP000198901">
    <property type="component" value="Unassembled WGS sequence"/>
</dbReference>
<keyword evidence="3" id="KW-1185">Reference proteome</keyword>
<dbReference type="CDD" id="cd03825">
    <property type="entry name" value="GT4_WcaC-like"/>
    <property type="match status" value="1"/>
</dbReference>
<gene>
    <name evidence="2" type="ORF">SAMN04488090_4632</name>
</gene>
<dbReference type="GO" id="GO:0016757">
    <property type="term" value="F:glycosyltransferase activity"/>
    <property type="evidence" value="ECO:0007669"/>
    <property type="project" value="UniProtKB-ARBA"/>
</dbReference>
<evidence type="ECO:0000259" key="1">
    <source>
        <dbReference type="Pfam" id="PF13439"/>
    </source>
</evidence>
<proteinExistence type="predicted"/>
<protein>
    <submittedName>
        <fullName evidence="2">Glycosyltransferase involved in cell wall bisynthesis</fullName>
    </submittedName>
</protein>
<dbReference type="Gene3D" id="3.40.50.2000">
    <property type="entry name" value="Glycogen Phosphorylase B"/>
    <property type="match status" value="2"/>
</dbReference>
<dbReference type="OrthoDB" id="9768685at2"/>
<feature type="domain" description="Glycosyltransferase subfamily 4-like N-terminal" evidence="1">
    <location>
        <begin position="15"/>
        <end position="225"/>
    </location>
</feature>
<dbReference type="SUPFAM" id="SSF53756">
    <property type="entry name" value="UDP-Glycosyltransferase/glycogen phosphorylase"/>
    <property type="match status" value="1"/>
</dbReference>
<dbReference type="AlphaFoldDB" id="A0A1G9XIF9"/>
<name>A0A1G9XIF9_9BACT</name>
<dbReference type="Pfam" id="PF13692">
    <property type="entry name" value="Glyco_trans_1_4"/>
    <property type="match status" value="1"/>
</dbReference>
<accession>A0A1G9XIF9</accession>
<dbReference type="Pfam" id="PF13439">
    <property type="entry name" value="Glyco_transf_4"/>
    <property type="match status" value="1"/>
</dbReference>
<dbReference type="InterPro" id="IPR028098">
    <property type="entry name" value="Glyco_trans_4-like_N"/>
</dbReference>
<dbReference type="RefSeq" id="WP_093208272.1">
    <property type="nucleotide sequence ID" value="NZ_FNGS01000011.1"/>
</dbReference>
<evidence type="ECO:0000313" key="2">
    <source>
        <dbReference type="EMBL" id="SDM96534.1"/>
    </source>
</evidence>
<dbReference type="PANTHER" id="PTHR12526">
    <property type="entry name" value="GLYCOSYLTRANSFERASE"/>
    <property type="match status" value="1"/>
</dbReference>
<dbReference type="EMBL" id="FNGS01000011">
    <property type="protein sequence ID" value="SDM96534.1"/>
    <property type="molecule type" value="Genomic_DNA"/>
</dbReference>
<reference evidence="2 3" key="1">
    <citation type="submission" date="2016-10" db="EMBL/GenBank/DDBJ databases">
        <authorList>
            <person name="de Groot N.N."/>
        </authorList>
    </citation>
    <scope>NUCLEOTIDE SEQUENCE [LARGE SCALE GENOMIC DNA]</scope>
    <source>
        <strain evidence="2 3">DSM 21668</strain>
    </source>
</reference>
<sequence length="424" mass="46556">MSRSVTLLSTSDNMGGASIGAVRLQQALSRYSDWDSLILTREKNTANPAVLPYSTSGIEKRFAFGRFAAERLYLKAFEKAKEQHWAFDPALFGANLKHHPAITDADILHLHWINHGFLSTRSLAGLALLGKPLVWTMHDMWPFTGGCHHSGECENYTGSCGNCKFLRNPSSSDLSHSIWKRKEKALAPSRLTAVACSDWLAGRAQRSGLFGARKVVSIPNPLDTEVFTPVSKVAARRALGLPEDKHLILFAAMRLDAPMKGFSYFREALERLAQQIPESRENTGLLLFGQSDAKDFEGLPYRAHALGRLSDPQRIAQAYAAASVFVIPSLEENLPYTIMEAMACGTPAVGFEIGGIPELIDDGINGGLATYRSAESLSRKIAEVLYSPGYDRLSENARAKVLASYSEKVIAGRYAALYEETLKT</sequence>
<keyword evidence="2" id="KW-0808">Transferase</keyword>
<organism evidence="2 3">
    <name type="scientific">Siphonobacter aquaeclarae</name>
    <dbReference type="NCBI Taxonomy" id="563176"/>
    <lineage>
        <taxon>Bacteria</taxon>
        <taxon>Pseudomonadati</taxon>
        <taxon>Bacteroidota</taxon>
        <taxon>Cytophagia</taxon>
        <taxon>Cytophagales</taxon>
        <taxon>Cytophagaceae</taxon>
        <taxon>Siphonobacter</taxon>
    </lineage>
</organism>